<dbReference type="EMBL" id="JBHUIV010000025">
    <property type="protein sequence ID" value="MFD2203641.1"/>
    <property type="molecule type" value="Genomic_DNA"/>
</dbReference>
<evidence type="ECO:0000313" key="2">
    <source>
        <dbReference type="EMBL" id="MFD2203641.1"/>
    </source>
</evidence>
<evidence type="ECO:0000256" key="1">
    <source>
        <dbReference type="SAM" id="SignalP"/>
    </source>
</evidence>
<protein>
    <recommendedName>
        <fullName evidence="4">Lipocalin-like domain-containing protein</fullName>
    </recommendedName>
</protein>
<dbReference type="Proteomes" id="UP001597414">
    <property type="component" value="Unassembled WGS sequence"/>
</dbReference>
<accession>A0ABW5BFX6</accession>
<keyword evidence="1" id="KW-0732">Signal</keyword>
<sequence length="253" mass="29052">MQRLLFSLIFFFSLHFGFAQTFEGVFSGNLKGDTYVLKIKEQGELVMGDWLDASFNQKGFVGKKENKKVIGVIGSEESEHEITATLDKQMLSLVFVADGSEIQMKRLSKNLDYDLTKVFPDASGALREQIIGIWILKEQYKVENGEKVFSKLTGKDYMTAINPDGKYVLDIRGFRDAEEEANTPQQFRMKASDFYEMSQMFSWKLVGNSIHIFPTQPIPGVQTNLVRSIEFENEKMIFKDSSQGWIEVYERKK</sequence>
<feature type="signal peptide" evidence="1">
    <location>
        <begin position="1"/>
        <end position="21"/>
    </location>
</feature>
<comment type="caution">
    <text evidence="2">The sequence shown here is derived from an EMBL/GenBank/DDBJ whole genome shotgun (WGS) entry which is preliminary data.</text>
</comment>
<organism evidence="2 3">
    <name type="scientific">Shivajiella indica</name>
    <dbReference type="NCBI Taxonomy" id="872115"/>
    <lineage>
        <taxon>Bacteria</taxon>
        <taxon>Pseudomonadati</taxon>
        <taxon>Bacteroidota</taxon>
        <taxon>Cytophagia</taxon>
        <taxon>Cytophagales</taxon>
        <taxon>Cyclobacteriaceae</taxon>
        <taxon>Shivajiella</taxon>
    </lineage>
</organism>
<evidence type="ECO:0000313" key="3">
    <source>
        <dbReference type="Proteomes" id="UP001597414"/>
    </source>
</evidence>
<dbReference type="RefSeq" id="WP_380806379.1">
    <property type="nucleotide sequence ID" value="NZ_JBHUIV010000025.1"/>
</dbReference>
<gene>
    <name evidence="2" type="ORF">ACFSKV_18820</name>
</gene>
<keyword evidence="3" id="KW-1185">Reference proteome</keyword>
<feature type="chain" id="PRO_5046047655" description="Lipocalin-like domain-containing protein" evidence="1">
    <location>
        <begin position="22"/>
        <end position="253"/>
    </location>
</feature>
<proteinExistence type="predicted"/>
<reference evidence="3" key="1">
    <citation type="journal article" date="2019" name="Int. J. Syst. Evol. Microbiol.">
        <title>The Global Catalogue of Microorganisms (GCM) 10K type strain sequencing project: providing services to taxonomists for standard genome sequencing and annotation.</title>
        <authorList>
            <consortium name="The Broad Institute Genomics Platform"/>
            <consortium name="The Broad Institute Genome Sequencing Center for Infectious Disease"/>
            <person name="Wu L."/>
            <person name="Ma J."/>
        </authorList>
    </citation>
    <scope>NUCLEOTIDE SEQUENCE [LARGE SCALE GENOMIC DNA]</scope>
    <source>
        <strain evidence="3">KCTC 19812</strain>
    </source>
</reference>
<evidence type="ECO:0008006" key="4">
    <source>
        <dbReference type="Google" id="ProtNLM"/>
    </source>
</evidence>
<name>A0ABW5BFX6_9BACT</name>